<sequence length="163" mass="18001">MATKAKEIVETSPAVEETVEDVVEVIEDQSPETDVEGESKSTESKSRMYLLSALAKDAASALDELTALVLAAGSKVEKAEDLGLKRLAFPINKHLELSLVSVFFNATPQTIKTLDGELKHAETIERHLLSTWRAGLDEPKRRSSTTLRVNQAERQKREAEKNV</sequence>
<evidence type="ECO:0000256" key="3">
    <source>
        <dbReference type="ARBA" id="ARBA00035520"/>
    </source>
</evidence>
<organism evidence="5 6">
    <name type="scientific">Berkelbacteria bacterium GW2011_GWA2_46_7</name>
    <dbReference type="NCBI Taxonomy" id="1618335"/>
    <lineage>
        <taxon>Bacteria</taxon>
        <taxon>Candidatus Berkelbacteria</taxon>
    </lineage>
</organism>
<keyword evidence="5" id="KW-0687">Ribonucleoprotein</keyword>
<proteinExistence type="inferred from homology"/>
<dbReference type="Proteomes" id="UP000034487">
    <property type="component" value="Unassembled WGS sequence"/>
</dbReference>
<comment type="caution">
    <text evidence="5">The sequence shown here is derived from an EMBL/GenBank/DDBJ whole genome shotgun (WGS) entry which is preliminary data.</text>
</comment>
<dbReference type="InterPro" id="IPR000529">
    <property type="entry name" value="Ribosomal_bS6"/>
</dbReference>
<dbReference type="InterPro" id="IPR014717">
    <property type="entry name" value="Transl_elong_EF1B/ribsomal_bS6"/>
</dbReference>
<dbReference type="GO" id="GO:0006412">
    <property type="term" value="P:translation"/>
    <property type="evidence" value="ECO:0007669"/>
    <property type="project" value="InterPro"/>
</dbReference>
<feature type="region of interest" description="Disordered" evidence="4">
    <location>
        <begin position="139"/>
        <end position="163"/>
    </location>
</feature>
<evidence type="ECO:0000313" key="5">
    <source>
        <dbReference type="EMBL" id="KKU43678.1"/>
    </source>
</evidence>
<evidence type="ECO:0000256" key="4">
    <source>
        <dbReference type="SAM" id="MobiDB-lite"/>
    </source>
</evidence>
<dbReference type="GO" id="GO:0003735">
    <property type="term" value="F:structural constituent of ribosome"/>
    <property type="evidence" value="ECO:0007669"/>
    <property type="project" value="InterPro"/>
</dbReference>
<dbReference type="GO" id="GO:0005840">
    <property type="term" value="C:ribosome"/>
    <property type="evidence" value="ECO:0007669"/>
    <property type="project" value="UniProtKB-KW"/>
</dbReference>
<dbReference type="Gene3D" id="3.30.70.60">
    <property type="match status" value="1"/>
</dbReference>
<name>A0A0G1SNR8_9BACT</name>
<protein>
    <recommendedName>
        <fullName evidence="2">Small ribosomal subunit protein bS6</fullName>
    </recommendedName>
    <alternativeName>
        <fullName evidence="3">30S ribosomal protein S6</fullName>
    </alternativeName>
</protein>
<gene>
    <name evidence="5" type="ORF">UX60_C0019G0007</name>
</gene>
<dbReference type="CDD" id="cd00473">
    <property type="entry name" value="bS6"/>
    <property type="match status" value="1"/>
</dbReference>
<evidence type="ECO:0000256" key="1">
    <source>
        <dbReference type="ARBA" id="ARBA00009512"/>
    </source>
</evidence>
<comment type="similarity">
    <text evidence="1">Belongs to the bacterial ribosomal protein bS6 family.</text>
</comment>
<evidence type="ECO:0000313" key="6">
    <source>
        <dbReference type="Proteomes" id="UP000034487"/>
    </source>
</evidence>
<dbReference type="InterPro" id="IPR020814">
    <property type="entry name" value="Ribosomal_S6_plastid/chlpt"/>
</dbReference>
<dbReference type="InterPro" id="IPR035980">
    <property type="entry name" value="Ribosomal_bS6_sf"/>
</dbReference>
<accession>A0A0G1SNR8</accession>
<reference evidence="5 6" key="1">
    <citation type="journal article" date="2015" name="Nature">
        <title>rRNA introns, odd ribosomes, and small enigmatic genomes across a large radiation of phyla.</title>
        <authorList>
            <person name="Brown C.T."/>
            <person name="Hug L.A."/>
            <person name="Thomas B.C."/>
            <person name="Sharon I."/>
            <person name="Castelle C.J."/>
            <person name="Singh A."/>
            <person name="Wilkins M.J."/>
            <person name="Williams K.H."/>
            <person name="Banfield J.F."/>
        </authorList>
    </citation>
    <scope>NUCLEOTIDE SEQUENCE [LARGE SCALE GENOMIC DNA]</scope>
</reference>
<dbReference type="SUPFAM" id="SSF54995">
    <property type="entry name" value="Ribosomal protein S6"/>
    <property type="match status" value="1"/>
</dbReference>
<feature type="compositionally biased region" description="Basic and acidic residues" evidence="4">
    <location>
        <begin position="151"/>
        <end position="163"/>
    </location>
</feature>
<dbReference type="EMBL" id="LCMV01000019">
    <property type="protein sequence ID" value="KKU43678.1"/>
    <property type="molecule type" value="Genomic_DNA"/>
</dbReference>
<evidence type="ECO:0000256" key="2">
    <source>
        <dbReference type="ARBA" id="ARBA00035294"/>
    </source>
</evidence>
<dbReference type="AlphaFoldDB" id="A0A0G1SNR8"/>
<keyword evidence="5" id="KW-0689">Ribosomal protein</keyword>
<dbReference type="GO" id="GO:0019843">
    <property type="term" value="F:rRNA binding"/>
    <property type="evidence" value="ECO:0007669"/>
    <property type="project" value="InterPro"/>
</dbReference>
<dbReference type="Pfam" id="PF01250">
    <property type="entry name" value="Ribosomal_S6"/>
    <property type="match status" value="1"/>
</dbReference>